<accession>A0A6J5KNJ0</accession>
<gene>
    <name evidence="1" type="ORF">UFOVP28_44</name>
</gene>
<name>A0A6J5KNJ0_9CAUD</name>
<dbReference type="InterPro" id="IPR056209">
    <property type="entry name" value="SU10_adaptor"/>
</dbReference>
<protein>
    <submittedName>
        <fullName evidence="1">Uncharacterized protein</fullName>
    </submittedName>
</protein>
<organism evidence="1">
    <name type="scientific">uncultured Caudovirales phage</name>
    <dbReference type="NCBI Taxonomy" id="2100421"/>
    <lineage>
        <taxon>Viruses</taxon>
        <taxon>Duplodnaviria</taxon>
        <taxon>Heunggongvirae</taxon>
        <taxon>Uroviricota</taxon>
        <taxon>Caudoviricetes</taxon>
        <taxon>Peduoviridae</taxon>
        <taxon>Maltschvirus</taxon>
        <taxon>Maltschvirus maltsch</taxon>
    </lineage>
</organism>
<dbReference type="Pfam" id="PF24175">
    <property type="entry name" value="SU10_adaptor"/>
    <property type="match status" value="1"/>
</dbReference>
<reference evidence="1" key="1">
    <citation type="submission" date="2020-04" db="EMBL/GenBank/DDBJ databases">
        <authorList>
            <person name="Chiriac C."/>
            <person name="Salcher M."/>
            <person name="Ghai R."/>
            <person name="Kavagutti S V."/>
        </authorList>
    </citation>
    <scope>NUCLEOTIDE SEQUENCE</scope>
</reference>
<proteinExistence type="predicted"/>
<dbReference type="EMBL" id="LR796165">
    <property type="protein sequence ID" value="CAB4122783.1"/>
    <property type="molecule type" value="Genomic_DNA"/>
</dbReference>
<sequence>MSTSGTTSYSPQLVDIIEEAYERAGYEIRSGYEFRTAIRSLNFLLMEWANKGLNLWAIDQGTLTLSAGTSSYTLPADTIDTIEHQIRLTTGSGGQTDLFVEKITVSQWAQIPNKLTTGRPINCYVQRLVAAPVINFWPQPDQAYTFVYWRLRRLQDAGGAINTPDVPFRFVVALTAGLAYQIGVKKGADLQRVQGLKLMYDEAWQMAADEDRDRSSFFFIPYVG</sequence>
<evidence type="ECO:0000313" key="1">
    <source>
        <dbReference type="EMBL" id="CAB4122783.1"/>
    </source>
</evidence>